<dbReference type="InterPro" id="IPR012677">
    <property type="entry name" value="Nucleotide-bd_a/b_plait_sf"/>
</dbReference>
<gene>
    <name evidence="5" type="ORF">QR680_005629</name>
</gene>
<reference evidence="5" key="1">
    <citation type="submission" date="2023-06" db="EMBL/GenBank/DDBJ databases">
        <title>Genomic analysis of the entomopathogenic nematode Steinernema hermaphroditum.</title>
        <authorList>
            <person name="Schwarz E.M."/>
            <person name="Heppert J.K."/>
            <person name="Baniya A."/>
            <person name="Schwartz H.T."/>
            <person name="Tan C.-H."/>
            <person name="Antoshechkin I."/>
            <person name="Sternberg P.W."/>
            <person name="Goodrich-Blair H."/>
            <person name="Dillman A.R."/>
        </authorList>
    </citation>
    <scope>NUCLEOTIDE SEQUENCE</scope>
    <source>
        <strain evidence="5">PS9179</strain>
        <tissue evidence="5">Whole animal</tissue>
    </source>
</reference>
<organism evidence="5 6">
    <name type="scientific">Steinernema hermaphroditum</name>
    <dbReference type="NCBI Taxonomy" id="289476"/>
    <lineage>
        <taxon>Eukaryota</taxon>
        <taxon>Metazoa</taxon>
        <taxon>Ecdysozoa</taxon>
        <taxon>Nematoda</taxon>
        <taxon>Chromadorea</taxon>
        <taxon>Rhabditida</taxon>
        <taxon>Tylenchina</taxon>
        <taxon>Panagrolaimomorpha</taxon>
        <taxon>Strongyloidoidea</taxon>
        <taxon>Steinernematidae</taxon>
        <taxon>Steinernema</taxon>
    </lineage>
</organism>
<dbReference type="CDD" id="cd12337">
    <property type="entry name" value="RRM1_SRSF4_like"/>
    <property type="match status" value="1"/>
</dbReference>
<dbReference type="Pfam" id="PF00076">
    <property type="entry name" value="RRM_1"/>
    <property type="match status" value="2"/>
</dbReference>
<dbReference type="GO" id="GO:0003729">
    <property type="term" value="F:mRNA binding"/>
    <property type="evidence" value="ECO:0007669"/>
    <property type="project" value="TreeGrafter"/>
</dbReference>
<feature type="domain" description="RRM" evidence="4">
    <location>
        <begin position="103"/>
        <end position="185"/>
    </location>
</feature>
<dbReference type="GO" id="GO:0005634">
    <property type="term" value="C:nucleus"/>
    <property type="evidence" value="ECO:0007669"/>
    <property type="project" value="TreeGrafter"/>
</dbReference>
<sequence>MTNTRIYIGRLPQRASEQDVYRFFKGYGRIREVVIKNGFGFVEFSEVRDAEDAVFDLNGKELCGDRVVLEFSRRHPRDRDRGRFDDRYSRRDSRYGPPYQTPYRLLVENLSTRCSWQSTITLSGVEDLKDFMRDAGEVTYADAHKIQRREGIICFATRNSMERAMDKFQGKDINGRRIKLVDDSRRKSRSRSRSRHRSRSHSNDRRSASRSVPVPIRVVEAVRLWEIAVLLLAVFVTADHLVNTRIVAAVPIRVVEAVRRLWEIAVLLLAVFGTVSRLVTTRTVVADLLLWVQRVAMRLPSK</sequence>
<feature type="domain" description="RRM" evidence="4">
    <location>
        <begin position="4"/>
        <end position="74"/>
    </location>
</feature>
<dbReference type="InterPro" id="IPR035979">
    <property type="entry name" value="RBD_domain_sf"/>
</dbReference>
<evidence type="ECO:0000313" key="5">
    <source>
        <dbReference type="EMBL" id="KAK0411386.1"/>
    </source>
</evidence>
<dbReference type="PANTHER" id="PTHR23003:SF51">
    <property type="entry name" value="SERINE-ARGININE PROTEIN 55"/>
    <property type="match status" value="1"/>
</dbReference>
<feature type="compositionally biased region" description="Basic residues" evidence="3">
    <location>
        <begin position="186"/>
        <end position="200"/>
    </location>
</feature>
<accession>A0AA39HU58</accession>
<evidence type="ECO:0000259" key="4">
    <source>
        <dbReference type="PROSITE" id="PS50102"/>
    </source>
</evidence>
<dbReference type="Proteomes" id="UP001175271">
    <property type="component" value="Unassembled WGS sequence"/>
</dbReference>
<dbReference type="GO" id="GO:0005737">
    <property type="term" value="C:cytoplasm"/>
    <property type="evidence" value="ECO:0007669"/>
    <property type="project" value="TreeGrafter"/>
</dbReference>
<evidence type="ECO:0000313" key="6">
    <source>
        <dbReference type="Proteomes" id="UP001175271"/>
    </source>
</evidence>
<dbReference type="SUPFAM" id="SSF54928">
    <property type="entry name" value="RNA-binding domain, RBD"/>
    <property type="match status" value="1"/>
</dbReference>
<keyword evidence="1 2" id="KW-0694">RNA-binding</keyword>
<dbReference type="InterPro" id="IPR050374">
    <property type="entry name" value="RRT5_SRSF_SR"/>
</dbReference>
<evidence type="ECO:0000256" key="2">
    <source>
        <dbReference type="PROSITE-ProRule" id="PRU00176"/>
    </source>
</evidence>
<dbReference type="Gene3D" id="3.30.70.330">
    <property type="match status" value="2"/>
</dbReference>
<dbReference type="PANTHER" id="PTHR23003">
    <property type="entry name" value="RNA RECOGNITION MOTIF RRM DOMAIN CONTAINING PROTEIN"/>
    <property type="match status" value="1"/>
</dbReference>
<comment type="caution">
    <text evidence="5">The sequence shown here is derived from an EMBL/GenBank/DDBJ whole genome shotgun (WGS) entry which is preliminary data.</text>
</comment>
<dbReference type="AlphaFoldDB" id="A0AA39HU58"/>
<dbReference type="SMART" id="SM00360">
    <property type="entry name" value="RRM"/>
    <property type="match status" value="2"/>
</dbReference>
<dbReference type="InterPro" id="IPR000504">
    <property type="entry name" value="RRM_dom"/>
</dbReference>
<evidence type="ECO:0000256" key="3">
    <source>
        <dbReference type="SAM" id="MobiDB-lite"/>
    </source>
</evidence>
<dbReference type="PROSITE" id="PS50102">
    <property type="entry name" value="RRM"/>
    <property type="match status" value="2"/>
</dbReference>
<feature type="region of interest" description="Disordered" evidence="3">
    <location>
        <begin position="182"/>
        <end position="208"/>
    </location>
</feature>
<protein>
    <recommendedName>
        <fullName evidence="4">RRM domain-containing protein</fullName>
    </recommendedName>
</protein>
<keyword evidence="6" id="KW-1185">Reference proteome</keyword>
<dbReference type="EMBL" id="JAUCMV010000003">
    <property type="protein sequence ID" value="KAK0411386.1"/>
    <property type="molecule type" value="Genomic_DNA"/>
</dbReference>
<evidence type="ECO:0000256" key="1">
    <source>
        <dbReference type="ARBA" id="ARBA00022884"/>
    </source>
</evidence>
<proteinExistence type="predicted"/>
<name>A0AA39HU58_9BILA</name>